<keyword evidence="2" id="KW-0472">Membrane</keyword>
<feature type="compositionally biased region" description="Polar residues" evidence="1">
    <location>
        <begin position="169"/>
        <end position="192"/>
    </location>
</feature>
<evidence type="ECO:0000256" key="1">
    <source>
        <dbReference type="SAM" id="MobiDB-lite"/>
    </source>
</evidence>
<dbReference type="InParanoid" id="T0RH31"/>
<feature type="compositionally biased region" description="Low complexity" evidence="1">
    <location>
        <begin position="96"/>
        <end position="138"/>
    </location>
</feature>
<feature type="signal peptide" evidence="3">
    <location>
        <begin position="1"/>
        <end position="16"/>
    </location>
</feature>
<keyword evidence="3" id="KW-0732">Signal</keyword>
<feature type="compositionally biased region" description="Polar residues" evidence="1">
    <location>
        <begin position="139"/>
        <end position="149"/>
    </location>
</feature>
<dbReference type="GeneID" id="19951511"/>
<reference evidence="4 5" key="1">
    <citation type="submission" date="2012-04" db="EMBL/GenBank/DDBJ databases">
        <title>The Genome Sequence of Saprolegnia declina VS20.</title>
        <authorList>
            <consortium name="The Broad Institute Genome Sequencing Platform"/>
            <person name="Russ C."/>
            <person name="Nusbaum C."/>
            <person name="Tyler B."/>
            <person name="van West P."/>
            <person name="Dieguez-Uribeondo J."/>
            <person name="de Bruijn I."/>
            <person name="Tripathy S."/>
            <person name="Jiang R."/>
            <person name="Young S.K."/>
            <person name="Zeng Q."/>
            <person name="Gargeya S."/>
            <person name="Fitzgerald M."/>
            <person name="Haas B."/>
            <person name="Abouelleil A."/>
            <person name="Alvarado L."/>
            <person name="Arachchi H.M."/>
            <person name="Berlin A."/>
            <person name="Chapman S.B."/>
            <person name="Goldberg J."/>
            <person name="Griggs A."/>
            <person name="Gujja S."/>
            <person name="Hansen M."/>
            <person name="Howarth C."/>
            <person name="Imamovic A."/>
            <person name="Larimer J."/>
            <person name="McCowen C."/>
            <person name="Montmayeur A."/>
            <person name="Murphy C."/>
            <person name="Neiman D."/>
            <person name="Pearson M."/>
            <person name="Priest M."/>
            <person name="Roberts A."/>
            <person name="Saif S."/>
            <person name="Shea T."/>
            <person name="Sisk P."/>
            <person name="Sykes S."/>
            <person name="Wortman J."/>
            <person name="Nusbaum C."/>
            <person name="Birren B."/>
        </authorList>
    </citation>
    <scope>NUCLEOTIDE SEQUENCE [LARGE SCALE GENOMIC DNA]</scope>
    <source>
        <strain evidence="4 5">VS20</strain>
    </source>
</reference>
<organism evidence="4 5">
    <name type="scientific">Saprolegnia diclina (strain VS20)</name>
    <dbReference type="NCBI Taxonomy" id="1156394"/>
    <lineage>
        <taxon>Eukaryota</taxon>
        <taxon>Sar</taxon>
        <taxon>Stramenopiles</taxon>
        <taxon>Oomycota</taxon>
        <taxon>Saprolegniomycetes</taxon>
        <taxon>Saprolegniales</taxon>
        <taxon>Saprolegniaceae</taxon>
        <taxon>Saprolegnia</taxon>
    </lineage>
</organism>
<dbReference type="Proteomes" id="UP000030762">
    <property type="component" value="Unassembled WGS sequence"/>
</dbReference>
<dbReference type="EMBL" id="JH767168">
    <property type="protein sequence ID" value="EQC31618.1"/>
    <property type="molecule type" value="Genomic_DNA"/>
</dbReference>
<dbReference type="STRING" id="1156394.T0RH31"/>
<feature type="chain" id="PRO_5004570706" evidence="3">
    <location>
        <begin position="17"/>
        <end position="249"/>
    </location>
</feature>
<accession>T0RH31</accession>
<evidence type="ECO:0000256" key="2">
    <source>
        <dbReference type="SAM" id="Phobius"/>
    </source>
</evidence>
<keyword evidence="2" id="KW-0812">Transmembrane</keyword>
<name>T0RH31_SAPDV</name>
<dbReference type="OrthoDB" id="168048at2759"/>
<gene>
    <name evidence="4" type="ORF">SDRG_10784</name>
</gene>
<dbReference type="OMA" id="PIMGCAA"/>
<evidence type="ECO:0000256" key="3">
    <source>
        <dbReference type="SAM" id="SignalP"/>
    </source>
</evidence>
<sequence length="249" mass="24998">MQLWRALVVAIAATDAAQCPANMQPVSVLGLADVQCVASTPCSGIYAAAGTAVGSCPVGSYCSVFPDNELVMVMRCATDGYPGAISLNADGSMHRPTTSVPGTTPPSTVSPSMTPSISTLPPSSSTPSATSLSPNATTFSPSSNRSSAPPLTEPITVTPEPSSIVIPVQPTTAPTSANQSAETPRTDTASSSGLGASAVIGICIGAVALVAIAIGVRVVHGQKQPVADTAVETQAEGYTLTPRRHVVLL</sequence>
<keyword evidence="5" id="KW-1185">Reference proteome</keyword>
<feature type="region of interest" description="Disordered" evidence="1">
    <location>
        <begin position="88"/>
        <end position="192"/>
    </location>
</feature>
<proteinExistence type="predicted"/>
<dbReference type="AlphaFoldDB" id="T0RH31"/>
<dbReference type="VEuPathDB" id="FungiDB:SDRG_10784"/>
<protein>
    <submittedName>
        <fullName evidence="4">Uncharacterized protein</fullName>
    </submittedName>
</protein>
<keyword evidence="2" id="KW-1133">Transmembrane helix</keyword>
<evidence type="ECO:0000313" key="4">
    <source>
        <dbReference type="EMBL" id="EQC31618.1"/>
    </source>
</evidence>
<dbReference type="RefSeq" id="XP_008615017.1">
    <property type="nucleotide sequence ID" value="XM_008616795.1"/>
</dbReference>
<evidence type="ECO:0000313" key="5">
    <source>
        <dbReference type="Proteomes" id="UP000030762"/>
    </source>
</evidence>
<feature type="transmembrane region" description="Helical" evidence="2">
    <location>
        <begin position="194"/>
        <end position="216"/>
    </location>
</feature>